<evidence type="ECO:0000313" key="1">
    <source>
        <dbReference type="EMBL" id="WQJ51389.1"/>
    </source>
</evidence>
<proteinExistence type="predicted"/>
<dbReference type="Proteomes" id="UP001348805">
    <property type="component" value="Segment"/>
</dbReference>
<dbReference type="EMBL" id="OR769219">
    <property type="protein sequence ID" value="WQJ51389.1"/>
    <property type="molecule type" value="Genomic_DNA"/>
</dbReference>
<organism evidence="1 2">
    <name type="scientific">phage Lak_Megaphage_RVC_AP3_GC26</name>
    <dbReference type="NCBI Taxonomy" id="3109225"/>
    <lineage>
        <taxon>Viruses</taxon>
        <taxon>Duplodnaviria</taxon>
        <taxon>Heunggongvirae</taxon>
        <taxon>Uroviricota</taxon>
        <taxon>Caudoviricetes</taxon>
        <taxon>Caudoviricetes code 15 clade</taxon>
    </lineage>
</organism>
<protein>
    <submittedName>
        <fullName evidence="1">Uncharacterized protein</fullName>
    </submittedName>
</protein>
<accession>A0ABZ0YZW1</accession>
<evidence type="ECO:0000313" key="2">
    <source>
        <dbReference type="Proteomes" id="UP001348805"/>
    </source>
</evidence>
<reference evidence="1 2" key="1">
    <citation type="submission" date="2023-11" db="EMBL/GenBank/DDBJ databases">
        <authorList>
            <person name="Cook R."/>
            <person name="Crisci M."/>
            <person name="Pye H."/>
            <person name="Adriaenssens E."/>
            <person name="Santini J."/>
        </authorList>
    </citation>
    <scope>NUCLEOTIDE SEQUENCE [LARGE SCALE GENOMIC DNA]</scope>
    <source>
        <strain evidence="1">Lak_Megaphage_RVC_AP3_GC26</strain>
    </source>
</reference>
<name>A0ABZ0YZW1_9CAUD</name>
<keyword evidence="2" id="KW-1185">Reference proteome</keyword>
<sequence length="257" mass="30027">MNDLISTYLNNGGFLSYFEFDEDALNKDVLTSLNSYLTNMLLKPSDNDMITYIKNSHFSFAPINNDIEKEMSSLSEHFAKPKFVHIAIDGKKLNDNIYYCKGAAGLSELYYSIKKYNKEILFDFFTRVEISHYTKEEADKYNEDYVKYNYKGDKRKVGQKYLKETDVIINLRTGEEVNIEIPKWRKGYIVYGKYYTPMDKHELYSLETGEKIFEYGHASPIETKEHVIFPSKDNFEYSSKGKAILLNKETGNISYID</sequence>